<protein>
    <recommendedName>
        <fullName evidence="7">DUF5018 domain-containing protein</fullName>
    </recommendedName>
</protein>
<dbReference type="Pfam" id="PF25852">
    <property type="entry name" value="DUF6242_C"/>
    <property type="match status" value="1"/>
</dbReference>
<dbReference type="EMBL" id="RPDH01000003">
    <property type="protein sequence ID" value="RPE05705.1"/>
    <property type="molecule type" value="Genomic_DNA"/>
</dbReference>
<dbReference type="PANTHER" id="PTHR46647:SF1">
    <property type="entry name" value="RAB9 EFFECTOR PROTEIN WITH KELCH MOTIFS"/>
    <property type="match status" value="1"/>
</dbReference>
<dbReference type="Gene3D" id="2.120.10.80">
    <property type="entry name" value="Kelch-type beta propeller"/>
    <property type="match status" value="1"/>
</dbReference>
<keyword evidence="6" id="KW-1185">Reference proteome</keyword>
<evidence type="ECO:0000256" key="1">
    <source>
        <dbReference type="ARBA" id="ARBA00022441"/>
    </source>
</evidence>
<dbReference type="InterPro" id="IPR058667">
    <property type="entry name" value="DUF6242_C"/>
</dbReference>
<evidence type="ECO:0000256" key="2">
    <source>
        <dbReference type="ARBA" id="ARBA00022737"/>
    </source>
</evidence>
<sequence>MHRKNFNVICTLLIGFFLSSSCTKEERQSKMAGILEFSIPSLAKPFIINQFNRSVYNPDSVHYTTDLTALKATFTLPPGATLKIGDVVQESGVTVNDFSKPVVYTVVAEDGKTMHNYTASILLTLDPKAVTWRRLSAEGFGAFQDASTAVFLGRVYSAAFTLNSSTPNTWGLYFTGDGNAWTRVRAADDKKDSIPLAAHGRLVAFKEKLWLLGGLRKDAVLNTIWSTSDGQAWTRSDAADPSTRWSPRERLNAVVAGDALWVIGGNEYPANGNPAVSGKALNDVWSSVDGLVWTKRVAAAAFPARSNPAVFLYKNRIYLAGGADNNKQYLNDIWYTENGLEWKQVATVTPPPAREGYKILVNKSQLLLVGGTNGANTYGDLWVSEDDGVNWKQITDPKDSRSLPADFPKRAYYDAFTSGRTIWILGGLDNTSPVKEIWLGSMN</sequence>
<dbReference type="PROSITE" id="PS51257">
    <property type="entry name" value="PROKAR_LIPOPROTEIN"/>
    <property type="match status" value="1"/>
</dbReference>
<feature type="domain" description="DUF6242" evidence="3">
    <location>
        <begin position="45"/>
        <end position="121"/>
    </location>
</feature>
<dbReference type="PANTHER" id="PTHR46647">
    <property type="entry name" value="RAB9 EFFECTOR PROTEIN WITH KELCH MOTIFS"/>
    <property type="match status" value="1"/>
</dbReference>
<dbReference type="Proteomes" id="UP000278351">
    <property type="component" value="Unassembled WGS sequence"/>
</dbReference>
<dbReference type="Pfam" id="PF19755">
    <property type="entry name" value="DUF6242"/>
    <property type="match status" value="1"/>
</dbReference>
<proteinExistence type="predicted"/>
<dbReference type="SUPFAM" id="SSF117281">
    <property type="entry name" value="Kelch motif"/>
    <property type="match status" value="2"/>
</dbReference>
<evidence type="ECO:0008006" key="7">
    <source>
        <dbReference type="Google" id="ProtNLM"/>
    </source>
</evidence>
<evidence type="ECO:0000259" key="4">
    <source>
        <dbReference type="Pfam" id="PF25852"/>
    </source>
</evidence>
<gene>
    <name evidence="5" type="ORF">EGT74_25390</name>
</gene>
<feature type="domain" description="DUF6242" evidence="4">
    <location>
        <begin position="158"/>
        <end position="267"/>
    </location>
</feature>
<organism evidence="5 6">
    <name type="scientific">Chitinophaga lutea</name>
    <dbReference type="NCBI Taxonomy" id="2488634"/>
    <lineage>
        <taxon>Bacteria</taxon>
        <taxon>Pseudomonadati</taxon>
        <taxon>Bacteroidota</taxon>
        <taxon>Chitinophagia</taxon>
        <taxon>Chitinophagales</taxon>
        <taxon>Chitinophagaceae</taxon>
        <taxon>Chitinophaga</taxon>
    </lineage>
</organism>
<reference evidence="5 6" key="1">
    <citation type="submission" date="2018-11" db="EMBL/GenBank/DDBJ databases">
        <title>Chitinophaga lutea sp.nov., isolate from arsenic contaminated soil.</title>
        <authorList>
            <person name="Zong Y."/>
        </authorList>
    </citation>
    <scope>NUCLEOTIDE SEQUENCE [LARGE SCALE GENOMIC DNA]</scope>
    <source>
        <strain evidence="5 6">ZY74</strain>
    </source>
</reference>
<dbReference type="Pfam" id="PF24681">
    <property type="entry name" value="Kelch_KLHDC2_KLHL20_DRC7"/>
    <property type="match status" value="1"/>
</dbReference>
<dbReference type="InterPro" id="IPR015915">
    <property type="entry name" value="Kelch-typ_b-propeller"/>
</dbReference>
<accession>A0A3N4PC78</accession>
<dbReference type="InterPro" id="IPR052124">
    <property type="entry name" value="Rab9_kelch_effector"/>
</dbReference>
<evidence type="ECO:0000259" key="3">
    <source>
        <dbReference type="Pfam" id="PF19755"/>
    </source>
</evidence>
<dbReference type="AlphaFoldDB" id="A0A3N4PC78"/>
<dbReference type="InterPro" id="IPR046209">
    <property type="entry name" value="DUF6242_N"/>
</dbReference>
<dbReference type="Gene3D" id="2.60.40.2340">
    <property type="match status" value="1"/>
</dbReference>
<keyword evidence="2" id="KW-0677">Repeat</keyword>
<keyword evidence="1" id="KW-0880">Kelch repeat</keyword>
<name>A0A3N4PC78_9BACT</name>
<evidence type="ECO:0000313" key="6">
    <source>
        <dbReference type="Proteomes" id="UP000278351"/>
    </source>
</evidence>
<comment type="caution">
    <text evidence="5">The sequence shown here is derived from an EMBL/GenBank/DDBJ whole genome shotgun (WGS) entry which is preliminary data.</text>
</comment>
<evidence type="ECO:0000313" key="5">
    <source>
        <dbReference type="EMBL" id="RPE05705.1"/>
    </source>
</evidence>